<feature type="region of interest" description="Disordered" evidence="1">
    <location>
        <begin position="100"/>
        <end position="130"/>
    </location>
</feature>
<evidence type="ECO:0000313" key="2">
    <source>
        <dbReference type="EMBL" id="CAB4123452.1"/>
    </source>
</evidence>
<sequence>MHYYKRNLGDYAKKAGRLTMLQHGSYTLLIDSCYDREAFPTLEQALEWTWASTEAEVEAVKFVLSRFFTLDKDGCYVQDRILEELLQYHKNADTNKRIADERETKRKAKNTNREQSVDEAPPNHKPLTINQEPLTKVEKKQRGSRLPTNFEIPDDWVSFCQTERPDLNAHKTFDNFKDYWVAAPKGTKLDWFATWRNWVRSQKAEKGGQTKTFAERDEELRRKKWEEMTGRKWPTSDFIDVTPTFLEIGQ</sequence>
<name>A0A6J5KQE5_9CAUD</name>
<reference evidence="2" key="1">
    <citation type="submission" date="2020-04" db="EMBL/GenBank/DDBJ databases">
        <authorList>
            <person name="Chiriac C."/>
            <person name="Salcher M."/>
            <person name="Ghai R."/>
            <person name="Kavagutti S V."/>
        </authorList>
    </citation>
    <scope>NUCLEOTIDE SEQUENCE</scope>
</reference>
<protein>
    <recommendedName>
        <fullName evidence="3">DUF1376 domain-containing protein</fullName>
    </recommendedName>
</protein>
<dbReference type="Pfam" id="PF07120">
    <property type="entry name" value="DUF1376"/>
    <property type="match status" value="1"/>
</dbReference>
<proteinExistence type="predicted"/>
<dbReference type="InterPro" id="IPR010781">
    <property type="entry name" value="DUF1376"/>
</dbReference>
<dbReference type="EMBL" id="LR796171">
    <property type="protein sequence ID" value="CAB4123452.1"/>
    <property type="molecule type" value="Genomic_DNA"/>
</dbReference>
<evidence type="ECO:0000256" key="1">
    <source>
        <dbReference type="SAM" id="MobiDB-lite"/>
    </source>
</evidence>
<gene>
    <name evidence="2" type="ORF">UFOVP43_33</name>
</gene>
<evidence type="ECO:0008006" key="3">
    <source>
        <dbReference type="Google" id="ProtNLM"/>
    </source>
</evidence>
<organism evidence="2">
    <name type="scientific">uncultured Caudovirales phage</name>
    <dbReference type="NCBI Taxonomy" id="2100421"/>
    <lineage>
        <taxon>Viruses</taxon>
        <taxon>Duplodnaviria</taxon>
        <taxon>Heunggongvirae</taxon>
        <taxon>Uroviricota</taxon>
        <taxon>Caudoviricetes</taxon>
        <taxon>Peduoviridae</taxon>
        <taxon>Maltschvirus</taxon>
        <taxon>Maltschvirus maltsch</taxon>
    </lineage>
</organism>
<accession>A0A6J5KQE5</accession>